<evidence type="ECO:0000313" key="3">
    <source>
        <dbReference type="Proteomes" id="UP000316426"/>
    </source>
</evidence>
<evidence type="ECO:0000256" key="1">
    <source>
        <dbReference type="SAM" id="SignalP"/>
    </source>
</evidence>
<feature type="signal peptide" evidence="1">
    <location>
        <begin position="1"/>
        <end position="33"/>
    </location>
</feature>
<dbReference type="RefSeq" id="WP_145110588.1">
    <property type="nucleotide sequence ID" value="NZ_CP036349.1"/>
</dbReference>
<reference evidence="2 3" key="1">
    <citation type="submission" date="2019-02" db="EMBL/GenBank/DDBJ databases">
        <title>Deep-cultivation of Planctomycetes and their phenomic and genomic characterization uncovers novel biology.</title>
        <authorList>
            <person name="Wiegand S."/>
            <person name="Jogler M."/>
            <person name="Boedeker C."/>
            <person name="Pinto D."/>
            <person name="Vollmers J."/>
            <person name="Rivas-Marin E."/>
            <person name="Kohn T."/>
            <person name="Peeters S.H."/>
            <person name="Heuer A."/>
            <person name="Rast P."/>
            <person name="Oberbeckmann S."/>
            <person name="Bunk B."/>
            <person name="Jeske O."/>
            <person name="Meyerdierks A."/>
            <person name="Storesund J.E."/>
            <person name="Kallscheuer N."/>
            <person name="Luecker S."/>
            <person name="Lage O.M."/>
            <person name="Pohl T."/>
            <person name="Merkel B.J."/>
            <person name="Hornburger P."/>
            <person name="Mueller R.-W."/>
            <person name="Bruemmer F."/>
            <person name="Labrenz M."/>
            <person name="Spormann A.M."/>
            <person name="Op den Camp H."/>
            <person name="Overmann J."/>
            <person name="Amann R."/>
            <person name="Jetten M.S.M."/>
            <person name="Mascher T."/>
            <person name="Medema M.H."/>
            <person name="Devos D.P."/>
            <person name="Kaster A.-K."/>
            <person name="Ovreas L."/>
            <person name="Rohde M."/>
            <person name="Galperin M.Y."/>
            <person name="Jogler C."/>
        </authorList>
    </citation>
    <scope>NUCLEOTIDE SEQUENCE [LARGE SCALE GENOMIC DNA]</scope>
    <source>
        <strain evidence="2 3">Spa11</strain>
    </source>
</reference>
<dbReference type="EMBL" id="CP036349">
    <property type="protein sequence ID" value="QDV73498.1"/>
    <property type="molecule type" value="Genomic_DNA"/>
</dbReference>
<feature type="chain" id="PRO_5021851816" description="DUF1570 domain-containing protein" evidence="1">
    <location>
        <begin position="34"/>
        <end position="284"/>
    </location>
</feature>
<protein>
    <recommendedName>
        <fullName evidence="4">DUF1570 domain-containing protein</fullName>
    </recommendedName>
</protein>
<dbReference type="AlphaFoldDB" id="A0A518K6T8"/>
<accession>A0A518K6T8</accession>
<dbReference type="Proteomes" id="UP000316426">
    <property type="component" value="Chromosome"/>
</dbReference>
<sequence precursor="true">MAGRAAATPLTRRQALAAIVAGAAWSVSSRARAAVEPTWVDQRRVGPFVCRSAFPLDDALLADADLASLERELRRVLALGPCKNQVEVVLLNDAQQHRRYIAERHPTAPYRRALYYQTKQRAVIYAYRHSELAIDLRHECTHALLHADLPMVPLWLDEGLAEYFEPRPADRAHGPDHLEGVVSEAARGRLVALTTLEAKHDLAEMADIDYRYAWAWTHFLLHGPAAASMQLWATLAALRRYEPPTPMSQRLAATLGSPETAFAEHFRAWPRVLRASRQHAGASR</sequence>
<name>A0A518K6T8_9BACT</name>
<evidence type="ECO:0008006" key="4">
    <source>
        <dbReference type="Google" id="ProtNLM"/>
    </source>
</evidence>
<keyword evidence="3" id="KW-1185">Reference proteome</keyword>
<organism evidence="2 3">
    <name type="scientific">Botrimarina mediterranea</name>
    <dbReference type="NCBI Taxonomy" id="2528022"/>
    <lineage>
        <taxon>Bacteria</taxon>
        <taxon>Pseudomonadati</taxon>
        <taxon>Planctomycetota</taxon>
        <taxon>Planctomycetia</taxon>
        <taxon>Pirellulales</taxon>
        <taxon>Lacipirellulaceae</taxon>
        <taxon>Botrimarina</taxon>
    </lineage>
</organism>
<keyword evidence="1" id="KW-0732">Signal</keyword>
<dbReference type="KEGG" id="bmei:Spa11_16940"/>
<proteinExistence type="predicted"/>
<evidence type="ECO:0000313" key="2">
    <source>
        <dbReference type="EMBL" id="QDV73498.1"/>
    </source>
</evidence>
<gene>
    <name evidence="2" type="ORF">Spa11_16940</name>
</gene>